<organism evidence="2 3">
    <name type="scientific">Fervidibacillus albus</name>
    <dbReference type="NCBI Taxonomy" id="2980026"/>
    <lineage>
        <taxon>Bacteria</taxon>
        <taxon>Bacillati</taxon>
        <taxon>Bacillota</taxon>
        <taxon>Bacilli</taxon>
        <taxon>Bacillales</taxon>
        <taxon>Bacillaceae</taxon>
        <taxon>Fervidibacillus</taxon>
    </lineage>
</organism>
<keyword evidence="1" id="KW-1133">Transmembrane helix</keyword>
<keyword evidence="1" id="KW-0472">Membrane</keyword>
<protein>
    <submittedName>
        <fullName evidence="2">Uncharacterized protein</fullName>
    </submittedName>
</protein>
<proteinExistence type="predicted"/>
<evidence type="ECO:0000256" key="1">
    <source>
        <dbReference type="SAM" id="Phobius"/>
    </source>
</evidence>
<dbReference type="AlphaFoldDB" id="A0A9E8RUW0"/>
<reference evidence="2" key="1">
    <citation type="submission" date="2022-09" db="EMBL/GenBank/DDBJ databases">
        <title>Complete Genomes of Fervidibacillus albus and Fervidibacillus halotolerans isolated from tidal flat sediments.</title>
        <authorList>
            <person name="Kwon K.K."/>
            <person name="Yang S.-H."/>
            <person name="Park M.J."/>
            <person name="Oh H.-M."/>
        </authorList>
    </citation>
    <scope>NUCLEOTIDE SEQUENCE</scope>
    <source>
        <strain evidence="2">MEBiC13591</strain>
    </source>
</reference>
<gene>
    <name evidence="2" type="ORF">OE104_01210</name>
</gene>
<feature type="transmembrane region" description="Helical" evidence="1">
    <location>
        <begin position="20"/>
        <end position="42"/>
    </location>
</feature>
<dbReference type="EMBL" id="CP106878">
    <property type="protein sequence ID" value="WAA10020.1"/>
    <property type="molecule type" value="Genomic_DNA"/>
</dbReference>
<evidence type="ECO:0000313" key="2">
    <source>
        <dbReference type="EMBL" id="WAA10020.1"/>
    </source>
</evidence>
<keyword evidence="1" id="KW-0812">Transmembrane</keyword>
<sequence length="67" mass="8217">MIYSILGMIFLYFPEDKREYIPAVISFSLFIIACIIVFIWIVKHSRKEEKKFKKIEEEIKQFDRKKK</sequence>
<keyword evidence="3" id="KW-1185">Reference proteome</keyword>
<name>A0A9E8RUW0_9BACI</name>
<dbReference type="Proteomes" id="UP001164718">
    <property type="component" value="Chromosome"/>
</dbReference>
<accession>A0A9E8RUW0</accession>
<evidence type="ECO:0000313" key="3">
    <source>
        <dbReference type="Proteomes" id="UP001164718"/>
    </source>
</evidence>
<dbReference type="RefSeq" id="WP_275417802.1">
    <property type="nucleotide sequence ID" value="NZ_CP106878.1"/>
</dbReference>
<dbReference type="KEGG" id="faf:OE104_01210"/>